<organism evidence="2 3">
    <name type="scientific">Euplotes crassus</name>
    <dbReference type="NCBI Taxonomy" id="5936"/>
    <lineage>
        <taxon>Eukaryota</taxon>
        <taxon>Sar</taxon>
        <taxon>Alveolata</taxon>
        <taxon>Ciliophora</taxon>
        <taxon>Intramacronucleata</taxon>
        <taxon>Spirotrichea</taxon>
        <taxon>Hypotrichia</taxon>
        <taxon>Euplotida</taxon>
        <taxon>Euplotidae</taxon>
        <taxon>Moneuplotes</taxon>
    </lineage>
</organism>
<protein>
    <submittedName>
        <fullName evidence="2">Uncharacterized protein</fullName>
    </submittedName>
</protein>
<dbReference type="PROSITE" id="PS50096">
    <property type="entry name" value="IQ"/>
    <property type="match status" value="1"/>
</dbReference>
<sequence length="178" mass="21475">MEDLQKKFPKIRFKKNIQFSKAVKILNPSVPIFQSNSNEIRKMKVEIEHLTKFLQKRLIHMMNKRKGAKAVHCYSFKEKAAIKIQTKVRMYLAKLKYNNLKMEKQLKEMQEIERKDKLAMEQWIRESEIEALKWKIQNREQQRRDKHNQPDLEISERDLLTESNISECLIDTQELLSM</sequence>
<dbReference type="EMBL" id="CAMPGE010023601">
    <property type="protein sequence ID" value="CAI2381521.1"/>
    <property type="molecule type" value="Genomic_DNA"/>
</dbReference>
<feature type="coiled-coil region" evidence="1">
    <location>
        <begin position="92"/>
        <end position="122"/>
    </location>
</feature>
<keyword evidence="3" id="KW-1185">Reference proteome</keyword>
<evidence type="ECO:0000313" key="3">
    <source>
        <dbReference type="Proteomes" id="UP001295684"/>
    </source>
</evidence>
<dbReference type="AlphaFoldDB" id="A0AAD1XY42"/>
<evidence type="ECO:0000256" key="1">
    <source>
        <dbReference type="SAM" id="Coils"/>
    </source>
</evidence>
<comment type="caution">
    <text evidence="2">The sequence shown here is derived from an EMBL/GenBank/DDBJ whole genome shotgun (WGS) entry which is preliminary data.</text>
</comment>
<dbReference type="Pfam" id="PF00612">
    <property type="entry name" value="IQ"/>
    <property type="match status" value="1"/>
</dbReference>
<gene>
    <name evidence="2" type="ORF">ECRASSUSDP1_LOCUS22977</name>
</gene>
<name>A0AAD1XY42_EUPCR</name>
<proteinExistence type="predicted"/>
<evidence type="ECO:0000313" key="2">
    <source>
        <dbReference type="EMBL" id="CAI2381521.1"/>
    </source>
</evidence>
<accession>A0AAD1XY42</accession>
<dbReference type="Proteomes" id="UP001295684">
    <property type="component" value="Unassembled WGS sequence"/>
</dbReference>
<reference evidence="2" key="1">
    <citation type="submission" date="2023-07" db="EMBL/GenBank/DDBJ databases">
        <authorList>
            <consortium name="AG Swart"/>
            <person name="Singh M."/>
            <person name="Singh A."/>
            <person name="Seah K."/>
            <person name="Emmerich C."/>
        </authorList>
    </citation>
    <scope>NUCLEOTIDE SEQUENCE</scope>
    <source>
        <strain evidence="2">DP1</strain>
    </source>
</reference>
<dbReference type="InterPro" id="IPR000048">
    <property type="entry name" value="IQ_motif_EF-hand-BS"/>
</dbReference>
<keyword evidence="1" id="KW-0175">Coiled coil</keyword>